<feature type="transmembrane region" description="Helical" evidence="1">
    <location>
        <begin position="175"/>
        <end position="193"/>
    </location>
</feature>
<evidence type="ECO:0000313" key="3">
    <source>
        <dbReference type="Proteomes" id="UP000824208"/>
    </source>
</evidence>
<accession>A0A9D2M9F5</accession>
<feature type="transmembrane region" description="Helical" evidence="1">
    <location>
        <begin position="12"/>
        <end position="31"/>
    </location>
</feature>
<feature type="transmembrane region" description="Helical" evidence="1">
    <location>
        <begin position="254"/>
        <end position="273"/>
    </location>
</feature>
<organism evidence="2 3">
    <name type="scientific">Candidatus Flavonifractor intestinipullorum</name>
    <dbReference type="NCBI Taxonomy" id="2838587"/>
    <lineage>
        <taxon>Bacteria</taxon>
        <taxon>Bacillati</taxon>
        <taxon>Bacillota</taxon>
        <taxon>Clostridia</taxon>
        <taxon>Eubacteriales</taxon>
        <taxon>Oscillospiraceae</taxon>
        <taxon>Flavonifractor</taxon>
    </lineage>
</organism>
<comment type="caution">
    <text evidence="2">The sequence shown here is derived from an EMBL/GenBank/DDBJ whole genome shotgun (WGS) entry which is preliminary data.</text>
</comment>
<name>A0A9D2M9F5_9FIRM</name>
<reference evidence="2" key="1">
    <citation type="journal article" date="2021" name="PeerJ">
        <title>Extensive microbial diversity within the chicken gut microbiome revealed by metagenomics and culture.</title>
        <authorList>
            <person name="Gilroy R."/>
            <person name="Ravi A."/>
            <person name="Getino M."/>
            <person name="Pursley I."/>
            <person name="Horton D.L."/>
            <person name="Alikhan N.F."/>
            <person name="Baker D."/>
            <person name="Gharbi K."/>
            <person name="Hall N."/>
            <person name="Watson M."/>
            <person name="Adriaenssens E.M."/>
            <person name="Foster-Nyarko E."/>
            <person name="Jarju S."/>
            <person name="Secka A."/>
            <person name="Antonio M."/>
            <person name="Oren A."/>
            <person name="Chaudhuri R.R."/>
            <person name="La Ragione R."/>
            <person name="Hildebrand F."/>
            <person name="Pallen M.J."/>
        </authorList>
    </citation>
    <scope>NUCLEOTIDE SEQUENCE</scope>
    <source>
        <strain evidence="2">CHK189-11263</strain>
    </source>
</reference>
<protein>
    <submittedName>
        <fullName evidence="2">DUF3021 family protein</fullName>
    </submittedName>
</protein>
<feature type="transmembrane region" description="Helical" evidence="1">
    <location>
        <begin position="126"/>
        <end position="145"/>
    </location>
</feature>
<dbReference type="InterPro" id="IPR021560">
    <property type="entry name" value="DUF3021"/>
</dbReference>
<feature type="transmembrane region" description="Helical" evidence="1">
    <location>
        <begin position="64"/>
        <end position="87"/>
    </location>
</feature>
<evidence type="ECO:0000313" key="2">
    <source>
        <dbReference type="EMBL" id="HJB56108.1"/>
    </source>
</evidence>
<gene>
    <name evidence="2" type="ORF">H9714_00995</name>
</gene>
<dbReference type="Pfam" id="PF11457">
    <property type="entry name" value="DUF3021"/>
    <property type="match status" value="1"/>
</dbReference>
<evidence type="ECO:0000256" key="1">
    <source>
        <dbReference type="SAM" id="Phobius"/>
    </source>
</evidence>
<proteinExistence type="predicted"/>
<sequence length="282" mass="30185">MLFDDRKQALGRALAGGLIGLAVLIPLGGLFNDFVAGGVIAMGTHTPFRLVSCDLERWVGSEPLALAIQLALYFILGAETGIATLPFAEEGRVLLARSLLHFALTAALLTLTCTLLGWAWSWRPMAVYLLLLAAVYLLIWLGRWVGWYTELSAIREKLGLAPGPSPLKWRESLPYLPFAVLLCVALPAGLGLFDAADVPVLRALLYPYLLLPVGGAASGFSLGKRRGWCPLYPAACGALALASVFLVYNQTALYMVGIAVAAALLGNLAGTLLRRPGERRRG</sequence>
<feature type="transmembrane region" description="Helical" evidence="1">
    <location>
        <begin position="99"/>
        <end position="120"/>
    </location>
</feature>
<feature type="transmembrane region" description="Helical" evidence="1">
    <location>
        <begin position="230"/>
        <end position="248"/>
    </location>
</feature>
<dbReference type="EMBL" id="DWYC01000011">
    <property type="protein sequence ID" value="HJB56108.1"/>
    <property type="molecule type" value="Genomic_DNA"/>
</dbReference>
<keyword evidence="1" id="KW-0812">Transmembrane</keyword>
<keyword evidence="1" id="KW-0472">Membrane</keyword>
<dbReference type="AlphaFoldDB" id="A0A9D2M9F5"/>
<keyword evidence="1" id="KW-1133">Transmembrane helix</keyword>
<feature type="transmembrane region" description="Helical" evidence="1">
    <location>
        <begin position="205"/>
        <end position="223"/>
    </location>
</feature>
<dbReference type="Proteomes" id="UP000824208">
    <property type="component" value="Unassembled WGS sequence"/>
</dbReference>
<reference evidence="2" key="2">
    <citation type="submission" date="2021-04" db="EMBL/GenBank/DDBJ databases">
        <authorList>
            <person name="Gilroy R."/>
        </authorList>
    </citation>
    <scope>NUCLEOTIDE SEQUENCE</scope>
    <source>
        <strain evidence="2">CHK189-11263</strain>
    </source>
</reference>